<evidence type="ECO:0000313" key="1">
    <source>
        <dbReference type="EMBL" id="ADP40539.1"/>
    </source>
</evidence>
<reference evidence="2" key="1">
    <citation type="submission" date="2010-10" db="EMBL/GenBank/DDBJ databases">
        <title>The complete genome of Rothia dentocariosa ATCC 17931.</title>
        <authorList>
            <person name="Muzny D."/>
            <person name="Qin X."/>
            <person name="Buhay C."/>
            <person name="Dugan-Rocha S."/>
            <person name="Ding Y."/>
            <person name="Chen G."/>
            <person name="Hawes A."/>
            <person name="Holder M."/>
            <person name="Jhangiani S."/>
            <person name="Johnson A."/>
            <person name="Khan Z."/>
            <person name="Li Z."/>
            <person name="Liu W."/>
            <person name="Liu X."/>
            <person name="Perez L."/>
            <person name="Shen H."/>
            <person name="Wang Q."/>
            <person name="Watt J."/>
            <person name="Xi L."/>
            <person name="Xin Y."/>
            <person name="Zhou J."/>
            <person name="Deng J."/>
            <person name="Jiang H."/>
            <person name="Liu Y."/>
            <person name="Qu J."/>
            <person name="Song X.-Z."/>
            <person name="Zhang L."/>
            <person name="Villasana D."/>
            <person name="Johnson A."/>
            <person name="Liu J."/>
            <person name="Liyanage D."/>
            <person name="Lorensuhewa L."/>
            <person name="Robinson T."/>
            <person name="Song A."/>
            <person name="Song B.-B."/>
            <person name="Dinh H."/>
            <person name="Thornton R."/>
            <person name="Coyle M."/>
            <person name="Francisco L."/>
            <person name="Jackson L."/>
            <person name="Javaid M."/>
            <person name="Korchina V."/>
            <person name="Kovar C."/>
            <person name="Mata R."/>
            <person name="Mathew T."/>
            <person name="Ngo R."/>
            <person name="Nguyen L."/>
            <person name="Nguyen N."/>
            <person name="Okwuonu G."/>
            <person name="Ongeri F."/>
            <person name="Pham C."/>
            <person name="Simmons D."/>
            <person name="Wilczek-Boney K."/>
            <person name="Hale W."/>
            <person name="Jakkamsetti A."/>
            <person name="Pham P."/>
            <person name="Ruth R."/>
            <person name="San Lucas F."/>
            <person name="Warren J."/>
            <person name="Zhang J."/>
            <person name="Zhao Z."/>
            <person name="Zhou C."/>
            <person name="Zhu D."/>
            <person name="Lee S."/>
            <person name="Bess C."/>
            <person name="Blankenburg K."/>
            <person name="Forbes L."/>
            <person name="Fu Q."/>
            <person name="Gubbala S."/>
            <person name="Hirani K."/>
            <person name="Jayaseelan J.C."/>
            <person name="Lara F."/>
            <person name="Munidasa M."/>
            <person name="Palculict T."/>
            <person name="Patil S."/>
            <person name="Pu L.-L."/>
            <person name="Saada N."/>
            <person name="Tang L."/>
            <person name="Weissenberger G."/>
            <person name="Zhu Y."/>
            <person name="Hemphill L."/>
            <person name="Shang Y."/>
            <person name="Youmans B."/>
            <person name="Ayvaz T."/>
            <person name="Ross M."/>
            <person name="Santibanez J."/>
            <person name="Aqrawi P."/>
            <person name="Gross S."/>
            <person name="Joshi V."/>
            <person name="Fowler G."/>
            <person name="Nazareth L."/>
            <person name="Reid J."/>
            <person name="Worley K."/>
            <person name="Petrosino J."/>
            <person name="Highlander S."/>
            <person name="Gibbs R."/>
        </authorList>
    </citation>
    <scope>NUCLEOTIDE SEQUENCE [LARGE SCALE GENOMIC DNA]</scope>
    <source>
        <strain evidence="2">ATCC 17931 / CDC X599 / XDIA</strain>
    </source>
</reference>
<evidence type="ECO:0000313" key="2">
    <source>
        <dbReference type="Proteomes" id="UP000000387"/>
    </source>
</evidence>
<name>E3H3Z7_ROTDC</name>
<dbReference type="Proteomes" id="UP000000387">
    <property type="component" value="Chromosome"/>
</dbReference>
<proteinExistence type="predicted"/>
<sequence>MLIASSRGLTEIKVTTHTNMLFRNIYEAYNFILSPRSSNTRTNIDLGPVAQTPEISNRHLHAYWDRNKHYSYLCSMLTSVKVCHISWMYYEVEEIKNSMIKQSQQ</sequence>
<accession>E3H3Z7</accession>
<dbReference type="AlphaFoldDB" id="E3H3Z7"/>
<dbReference type="HOGENOM" id="CLU_2234576_0_0_11"/>
<gene>
    <name evidence="1" type="ordered locus">HMPREF0733_11082</name>
</gene>
<protein>
    <submittedName>
        <fullName evidence="1">Uncharacterized protein</fullName>
    </submittedName>
</protein>
<dbReference type="EMBL" id="CP002280">
    <property type="protein sequence ID" value="ADP40539.1"/>
    <property type="molecule type" value="Genomic_DNA"/>
</dbReference>
<organism evidence="1 2">
    <name type="scientific">Rothia dentocariosa (strain ATCC 17931 / CDC X599 / XDIA)</name>
    <dbReference type="NCBI Taxonomy" id="762948"/>
    <lineage>
        <taxon>Bacteria</taxon>
        <taxon>Bacillati</taxon>
        <taxon>Actinomycetota</taxon>
        <taxon>Actinomycetes</taxon>
        <taxon>Micrococcales</taxon>
        <taxon>Micrococcaceae</taxon>
        <taxon>Rothia</taxon>
    </lineage>
</organism>
<dbReference type="KEGG" id="rdn:HMPREF0733_11082"/>